<feature type="domain" description="HTH luxR-type" evidence="4">
    <location>
        <begin position="148"/>
        <end position="213"/>
    </location>
</feature>
<dbReference type="GO" id="GO:0000160">
    <property type="term" value="P:phosphorelay signal transduction system"/>
    <property type="evidence" value="ECO:0007669"/>
    <property type="project" value="InterPro"/>
</dbReference>
<dbReference type="InterPro" id="IPR001789">
    <property type="entry name" value="Sig_transdc_resp-reg_receiver"/>
</dbReference>
<dbReference type="AlphaFoldDB" id="A0A7K1L147"/>
<dbReference type="Proteomes" id="UP000432015">
    <property type="component" value="Unassembled WGS sequence"/>
</dbReference>
<comment type="caution">
    <text evidence="6">The sequence shown here is derived from an EMBL/GenBank/DDBJ whole genome shotgun (WGS) entry which is preliminary data.</text>
</comment>
<dbReference type="SMART" id="SM00448">
    <property type="entry name" value="REC"/>
    <property type="match status" value="1"/>
</dbReference>
<dbReference type="PANTHER" id="PTHR43214">
    <property type="entry name" value="TWO-COMPONENT RESPONSE REGULATOR"/>
    <property type="match status" value="1"/>
</dbReference>
<dbReference type="CDD" id="cd06170">
    <property type="entry name" value="LuxR_C_like"/>
    <property type="match status" value="1"/>
</dbReference>
<dbReference type="InterPro" id="IPR000792">
    <property type="entry name" value="Tscrpt_reg_LuxR_C"/>
</dbReference>
<evidence type="ECO:0000259" key="4">
    <source>
        <dbReference type="PROSITE" id="PS50043"/>
    </source>
</evidence>
<evidence type="ECO:0000256" key="1">
    <source>
        <dbReference type="ARBA" id="ARBA00022553"/>
    </source>
</evidence>
<dbReference type="PROSITE" id="PS50043">
    <property type="entry name" value="HTH_LUXR_2"/>
    <property type="match status" value="1"/>
</dbReference>
<dbReference type="SUPFAM" id="SSF52172">
    <property type="entry name" value="CheY-like"/>
    <property type="match status" value="1"/>
</dbReference>
<dbReference type="SUPFAM" id="SSF46894">
    <property type="entry name" value="C-terminal effector domain of the bipartite response regulators"/>
    <property type="match status" value="1"/>
</dbReference>
<keyword evidence="2" id="KW-0238">DNA-binding</keyword>
<protein>
    <submittedName>
        <fullName evidence="6">Response regulator</fullName>
    </submittedName>
</protein>
<evidence type="ECO:0000313" key="6">
    <source>
        <dbReference type="EMBL" id="MUN38005.1"/>
    </source>
</evidence>
<name>A0A7K1L147_9ACTN</name>
<dbReference type="GO" id="GO:0003677">
    <property type="term" value="F:DNA binding"/>
    <property type="evidence" value="ECO:0007669"/>
    <property type="project" value="UniProtKB-KW"/>
</dbReference>
<sequence>MMPKGHDSQLRIVLIDDHTMLREMMREALDVEPDMVVVGDAASGASGIEPCRTEQPDAVLLDADISGESVTETVHAIRAVAPGARILVVSMTDAPVLLRQLLDCGVRGYLIKSVSRTDLVSSIRAVCADDSRIVLHVSADALTHIASAANYPEVLTERELEVLTLVSKAMSNRQISRRLTIAEGTVKRHLGAIFAKLGARTRLEAVNKAIAGGIITPAGQDLYWNP</sequence>
<dbReference type="GO" id="GO:0006355">
    <property type="term" value="P:regulation of DNA-templated transcription"/>
    <property type="evidence" value="ECO:0007669"/>
    <property type="project" value="InterPro"/>
</dbReference>
<dbReference type="InterPro" id="IPR016032">
    <property type="entry name" value="Sig_transdc_resp-reg_C-effctor"/>
</dbReference>
<evidence type="ECO:0000313" key="7">
    <source>
        <dbReference type="Proteomes" id="UP000432015"/>
    </source>
</evidence>
<dbReference type="SMART" id="SM00421">
    <property type="entry name" value="HTH_LUXR"/>
    <property type="match status" value="1"/>
</dbReference>
<dbReference type="EMBL" id="WOFH01000005">
    <property type="protein sequence ID" value="MUN38005.1"/>
    <property type="molecule type" value="Genomic_DNA"/>
</dbReference>
<dbReference type="PROSITE" id="PS50110">
    <property type="entry name" value="RESPONSE_REGULATORY"/>
    <property type="match status" value="1"/>
</dbReference>
<dbReference type="InterPro" id="IPR011006">
    <property type="entry name" value="CheY-like_superfamily"/>
</dbReference>
<dbReference type="Gene3D" id="3.40.50.2300">
    <property type="match status" value="1"/>
</dbReference>
<evidence type="ECO:0000259" key="5">
    <source>
        <dbReference type="PROSITE" id="PS50110"/>
    </source>
</evidence>
<dbReference type="Pfam" id="PF00196">
    <property type="entry name" value="GerE"/>
    <property type="match status" value="1"/>
</dbReference>
<keyword evidence="1 3" id="KW-0597">Phosphoprotein</keyword>
<reference evidence="6 7" key="1">
    <citation type="submission" date="2019-11" db="EMBL/GenBank/DDBJ databases">
        <authorList>
            <person name="Cao P."/>
        </authorList>
    </citation>
    <scope>NUCLEOTIDE SEQUENCE [LARGE SCALE GENOMIC DNA]</scope>
    <source>
        <strain evidence="6 7">NEAU-AAG5</strain>
    </source>
</reference>
<dbReference type="InterPro" id="IPR039420">
    <property type="entry name" value="WalR-like"/>
</dbReference>
<dbReference type="CDD" id="cd17535">
    <property type="entry name" value="REC_NarL-like"/>
    <property type="match status" value="1"/>
</dbReference>
<keyword evidence="7" id="KW-1185">Reference proteome</keyword>
<evidence type="ECO:0000256" key="2">
    <source>
        <dbReference type="ARBA" id="ARBA00023125"/>
    </source>
</evidence>
<accession>A0A7K1L147</accession>
<dbReference type="InterPro" id="IPR058245">
    <property type="entry name" value="NreC/VraR/RcsB-like_REC"/>
</dbReference>
<feature type="domain" description="Response regulatory" evidence="5">
    <location>
        <begin position="11"/>
        <end position="127"/>
    </location>
</feature>
<evidence type="ECO:0000256" key="3">
    <source>
        <dbReference type="PROSITE-ProRule" id="PRU00169"/>
    </source>
</evidence>
<organism evidence="6 7">
    <name type="scientific">Actinomadura litoris</name>
    <dbReference type="NCBI Taxonomy" id="2678616"/>
    <lineage>
        <taxon>Bacteria</taxon>
        <taxon>Bacillati</taxon>
        <taxon>Actinomycetota</taxon>
        <taxon>Actinomycetes</taxon>
        <taxon>Streptosporangiales</taxon>
        <taxon>Thermomonosporaceae</taxon>
        <taxon>Actinomadura</taxon>
    </lineage>
</organism>
<gene>
    <name evidence="6" type="ORF">GNZ18_15510</name>
</gene>
<proteinExistence type="predicted"/>
<dbReference type="Pfam" id="PF00072">
    <property type="entry name" value="Response_reg"/>
    <property type="match status" value="1"/>
</dbReference>
<dbReference type="PRINTS" id="PR00038">
    <property type="entry name" value="HTHLUXR"/>
</dbReference>
<feature type="modified residue" description="4-aspartylphosphate" evidence="3">
    <location>
        <position position="62"/>
    </location>
</feature>